<sequence>MTTLSANPTLSSQTAATSSTDVEMAAPVVDLMEPLRQAIVDKPPYISGTLPLTEGDFSLFYKSGDGSNARHIDLADATPEQLQALADACEPATFGVEQQDVMDESYRKAGKMDSQAFMTRLIPERTSLVDIVRGYLLEGADSSRTIKLELYKLNVYSKGSFFKAHVDTPRSEDMFGSLVLVFPTPHEGGALVLRHHEQEWTFDSAKAVSEAPKPSIGYVAFFSDVEHEVTLVTEGHRVTVTYNLYFTGAEPASAPVVPAVPAIPANEAAFKSAFEALLENPEFLPRGGTLGFGLRHVYPIKDSLAHVYGMLKGSDAAVFRACAQLGFEPVLYLLYCTHMKYGREKSWGMIDRVPHFAGYWQVEDPVDMIKEEGGLVLKKPYAGSDEIDERVKWVTKITKLTRHTSPYMAYGNEAELGFAYGDVCLIVRVGKPSERLAYPTVAAMKAEGKAKKQRR</sequence>
<comment type="caution">
    <text evidence="1">The sequence shown here is derived from an EMBL/GenBank/DDBJ whole genome shotgun (WGS) entry which is preliminary data.</text>
</comment>
<proteinExistence type="predicted"/>
<reference evidence="1" key="1">
    <citation type="submission" date="2021-03" db="EMBL/GenBank/DDBJ databases">
        <authorList>
            <consortium name="DOE Joint Genome Institute"/>
            <person name="Ahrendt S."/>
            <person name="Looney B.P."/>
            <person name="Miyauchi S."/>
            <person name="Morin E."/>
            <person name="Drula E."/>
            <person name="Courty P.E."/>
            <person name="Chicoki N."/>
            <person name="Fauchery L."/>
            <person name="Kohler A."/>
            <person name="Kuo A."/>
            <person name="Labutti K."/>
            <person name="Pangilinan J."/>
            <person name="Lipzen A."/>
            <person name="Riley R."/>
            <person name="Andreopoulos W."/>
            <person name="He G."/>
            <person name="Johnson J."/>
            <person name="Barry K.W."/>
            <person name="Grigoriev I.V."/>
            <person name="Nagy L."/>
            <person name="Hibbett D."/>
            <person name="Henrissat B."/>
            <person name="Matheny P.B."/>
            <person name="Labbe J."/>
            <person name="Martin F."/>
        </authorList>
    </citation>
    <scope>NUCLEOTIDE SEQUENCE</scope>
    <source>
        <strain evidence="1">HHB10654</strain>
    </source>
</reference>
<accession>A0ACB8SKL8</accession>
<name>A0ACB8SKL8_9AGAM</name>
<organism evidence="1 2">
    <name type="scientific">Artomyces pyxidatus</name>
    <dbReference type="NCBI Taxonomy" id="48021"/>
    <lineage>
        <taxon>Eukaryota</taxon>
        <taxon>Fungi</taxon>
        <taxon>Dikarya</taxon>
        <taxon>Basidiomycota</taxon>
        <taxon>Agaricomycotina</taxon>
        <taxon>Agaricomycetes</taxon>
        <taxon>Russulales</taxon>
        <taxon>Auriscalpiaceae</taxon>
        <taxon>Artomyces</taxon>
    </lineage>
</organism>
<keyword evidence="2" id="KW-1185">Reference proteome</keyword>
<reference evidence="1" key="2">
    <citation type="journal article" date="2022" name="New Phytol.">
        <title>Evolutionary transition to the ectomycorrhizal habit in the genomes of a hyperdiverse lineage of mushroom-forming fungi.</title>
        <authorList>
            <person name="Looney B."/>
            <person name="Miyauchi S."/>
            <person name="Morin E."/>
            <person name="Drula E."/>
            <person name="Courty P.E."/>
            <person name="Kohler A."/>
            <person name="Kuo A."/>
            <person name="LaButti K."/>
            <person name="Pangilinan J."/>
            <person name="Lipzen A."/>
            <person name="Riley R."/>
            <person name="Andreopoulos W."/>
            <person name="He G."/>
            <person name="Johnson J."/>
            <person name="Nolan M."/>
            <person name="Tritt A."/>
            <person name="Barry K.W."/>
            <person name="Grigoriev I.V."/>
            <person name="Nagy L.G."/>
            <person name="Hibbett D."/>
            <person name="Henrissat B."/>
            <person name="Matheny P.B."/>
            <person name="Labbe J."/>
            <person name="Martin F.M."/>
        </authorList>
    </citation>
    <scope>NUCLEOTIDE SEQUENCE</scope>
    <source>
        <strain evidence="1">HHB10654</strain>
    </source>
</reference>
<dbReference type="EMBL" id="MU277265">
    <property type="protein sequence ID" value="KAI0056408.1"/>
    <property type="molecule type" value="Genomic_DNA"/>
</dbReference>
<evidence type="ECO:0000313" key="2">
    <source>
        <dbReference type="Proteomes" id="UP000814140"/>
    </source>
</evidence>
<evidence type="ECO:0000313" key="1">
    <source>
        <dbReference type="EMBL" id="KAI0056408.1"/>
    </source>
</evidence>
<protein>
    <submittedName>
        <fullName evidence="1">Uncharacterized protein</fullName>
    </submittedName>
</protein>
<dbReference type="Proteomes" id="UP000814140">
    <property type="component" value="Unassembled WGS sequence"/>
</dbReference>
<gene>
    <name evidence="1" type="ORF">BV25DRAFT_1832295</name>
</gene>